<reference evidence="4" key="1">
    <citation type="submission" date="2020-12" db="EMBL/GenBank/DDBJ databases">
        <title>Genomic characterization of non-nitrogen-fixing Frankia strains.</title>
        <authorList>
            <person name="Carlos-Shanley C."/>
            <person name="Guerra T."/>
            <person name="Hahn D."/>
        </authorList>
    </citation>
    <scope>NUCLEOTIDE SEQUENCE</scope>
    <source>
        <strain evidence="4">CN6</strain>
    </source>
</reference>
<dbReference type="EC" id="4.99.1.12" evidence="2"/>
<organism evidence="4 5">
    <name type="scientific">Frankia nepalensis</name>
    <dbReference type="NCBI Taxonomy" id="1836974"/>
    <lineage>
        <taxon>Bacteria</taxon>
        <taxon>Bacillati</taxon>
        <taxon>Actinomycetota</taxon>
        <taxon>Actinomycetes</taxon>
        <taxon>Frankiales</taxon>
        <taxon>Frankiaceae</taxon>
        <taxon>Frankia</taxon>
    </lineage>
</organism>
<dbReference type="Pfam" id="PF01969">
    <property type="entry name" value="Ni_insertion"/>
    <property type="match status" value="2"/>
</dbReference>
<dbReference type="AlphaFoldDB" id="A0A937RFQ6"/>
<dbReference type="GO" id="GO:0016151">
    <property type="term" value="F:nickel cation binding"/>
    <property type="evidence" value="ECO:0007669"/>
    <property type="project" value="UniProtKB-UniRule"/>
</dbReference>
<protein>
    <recommendedName>
        <fullName evidence="2">Pyridinium-3,5-bisthiocarboxylic acid mononucleotide nickel insertion protein</fullName>
        <shortName evidence="2">P2TMN nickel insertion protein</shortName>
        <ecNumber evidence="2">4.99.1.12</ecNumber>
    </recommendedName>
    <alternativeName>
        <fullName evidence="2">Nickel-pincer cofactor biosynthesis protein LarC</fullName>
    </alternativeName>
</protein>
<comment type="catalytic activity">
    <reaction evidence="2">
        <text>Ni(II)-pyridinium-3,5-bisthiocarboxylate mononucleotide = pyridinium-3,5-bisthiocarboxylate mononucleotide + Ni(2+)</text>
        <dbReference type="Rhea" id="RHEA:54784"/>
        <dbReference type="ChEBI" id="CHEBI:49786"/>
        <dbReference type="ChEBI" id="CHEBI:137372"/>
        <dbReference type="ChEBI" id="CHEBI:137373"/>
        <dbReference type="EC" id="4.99.1.12"/>
    </reaction>
</comment>
<evidence type="ECO:0000256" key="3">
    <source>
        <dbReference type="SAM" id="MobiDB-lite"/>
    </source>
</evidence>
<evidence type="ECO:0000313" key="5">
    <source>
        <dbReference type="Proteomes" id="UP000604475"/>
    </source>
</evidence>
<evidence type="ECO:0000313" key="4">
    <source>
        <dbReference type="EMBL" id="MBL7631338.1"/>
    </source>
</evidence>
<feature type="compositionally biased region" description="Basic and acidic residues" evidence="3">
    <location>
        <begin position="289"/>
        <end position="300"/>
    </location>
</feature>
<feature type="region of interest" description="Disordered" evidence="3">
    <location>
        <begin position="525"/>
        <end position="555"/>
    </location>
</feature>
<feature type="region of interest" description="Disordered" evidence="3">
    <location>
        <begin position="242"/>
        <end position="371"/>
    </location>
</feature>
<keyword evidence="2" id="KW-0456">Lyase</keyword>
<feature type="compositionally biased region" description="Gly residues" evidence="3">
    <location>
        <begin position="534"/>
        <end position="555"/>
    </location>
</feature>
<dbReference type="Gene3D" id="3.30.70.1380">
    <property type="entry name" value="Transcriptional regulatory protein pf0864 domain like"/>
    <property type="match status" value="1"/>
</dbReference>
<evidence type="ECO:0000256" key="1">
    <source>
        <dbReference type="ARBA" id="ARBA00022596"/>
    </source>
</evidence>
<name>A0A937RFQ6_9ACTN</name>
<gene>
    <name evidence="2" type="primary">larC</name>
    <name evidence="4" type="ORF">I7412_30100</name>
</gene>
<feature type="compositionally biased region" description="Gly residues" evidence="3">
    <location>
        <begin position="333"/>
        <end position="345"/>
    </location>
</feature>
<dbReference type="Proteomes" id="UP000604475">
    <property type="component" value="Unassembled WGS sequence"/>
</dbReference>
<dbReference type="EMBL" id="JAEACQ010000267">
    <property type="protein sequence ID" value="MBL7631338.1"/>
    <property type="molecule type" value="Genomic_DNA"/>
</dbReference>
<keyword evidence="5" id="KW-1185">Reference proteome</keyword>
<dbReference type="GO" id="GO:0051604">
    <property type="term" value="P:protein maturation"/>
    <property type="evidence" value="ECO:0007669"/>
    <property type="project" value="UniProtKB-UniRule"/>
</dbReference>
<comment type="function">
    <text evidence="2">Involved in the biosynthesis of a nickel-pincer cofactor ((SCS)Ni(II) pincer complex). Binds Ni(2+), and functions in nickel delivery to pyridinium-3,5-bisthiocarboxylic acid mononucleotide (P2TMN), to form the mature cofactor. Is thus probably required for the activation of nickel-pincer cofactor-dependent enzymes.</text>
</comment>
<dbReference type="GO" id="GO:0016829">
    <property type="term" value="F:lyase activity"/>
    <property type="evidence" value="ECO:0007669"/>
    <property type="project" value="UniProtKB-UniRule"/>
</dbReference>
<sequence length="555" mass="55315">MLLGALVGAGVPLDVLTAAVDALGLPIRLEARQVRRAGLAATKVDVRTPAGDATTWVLPDDGPAPASSAGARTWADIRALLAAAPLAAPVRERATATFAALAAAEARVHGIDPAAVHFHEVGALDAIADVVGVSAGLDHLALDELVATPIALGGGRAATAHGVLPIPGPAVLELLAAAGAPAAGGPVAVELCTPTGAALVVTAATDYGQLPPLRVTAVGSGAGTRDLPGRPNIVRLVVGDALGDRPAGPSARRAVGPPTSAAEPATAHALGVDDHPGGHAHGGQAHGRHQNDAHSHGDHPHGHHPHGGHFRGDRFDGDRFGGGHLDCDHSGGDHSGSGHSDGGHSGGDHARRDPGPAAEAAGRPGDGDGAAGVVTSEELLLEANVDDLDPRVWPSVLTALLDAGAVDAWLTPILMKKGRPAHTLRALVPPWHAAAARAAVFRHTSTLGLREIPVRKHARARGMRAVEVAGHPVRVKISFGGAGGDATLDGVAQPEWEDVARAAGELGWPTRRVLAAASALAHAGRWSDAPAPGPGVGSGAGSGIDEGSGGGSGAR</sequence>
<dbReference type="InterPro" id="IPR002822">
    <property type="entry name" value="Ni_insertion"/>
</dbReference>
<dbReference type="HAMAP" id="MF_01074">
    <property type="entry name" value="LarC"/>
    <property type="match status" value="1"/>
</dbReference>
<dbReference type="PANTHER" id="PTHR36566:SF1">
    <property type="entry name" value="PYRIDINIUM-3,5-BISTHIOCARBOXYLIC ACID MONONUCLEOTIDE NICKEL INSERTION PROTEIN"/>
    <property type="match status" value="1"/>
</dbReference>
<accession>A0A937RFQ6</accession>
<keyword evidence="1 2" id="KW-0533">Nickel</keyword>
<dbReference type="PANTHER" id="PTHR36566">
    <property type="entry name" value="NICKEL INSERTION PROTEIN-RELATED"/>
    <property type="match status" value="1"/>
</dbReference>
<feature type="compositionally biased region" description="Basic and acidic residues" evidence="3">
    <location>
        <begin position="310"/>
        <end position="332"/>
    </location>
</feature>
<evidence type="ECO:0000256" key="2">
    <source>
        <dbReference type="HAMAP-Rule" id="MF_01074"/>
    </source>
</evidence>
<comment type="similarity">
    <text evidence="2">Belongs to the LarC family.</text>
</comment>
<comment type="caution">
    <text evidence="4">The sequence shown here is derived from an EMBL/GenBank/DDBJ whole genome shotgun (WGS) entry which is preliminary data.</text>
</comment>
<proteinExistence type="inferred from homology"/>